<organism evidence="1 2">
    <name type="scientific">Sphingomonas quercus</name>
    <dbReference type="NCBI Taxonomy" id="2842451"/>
    <lineage>
        <taxon>Bacteria</taxon>
        <taxon>Pseudomonadati</taxon>
        <taxon>Pseudomonadota</taxon>
        <taxon>Alphaproteobacteria</taxon>
        <taxon>Sphingomonadales</taxon>
        <taxon>Sphingomonadaceae</taxon>
        <taxon>Sphingomonas</taxon>
    </lineage>
</organism>
<accession>A0ABS6BF15</accession>
<comment type="caution">
    <text evidence="1">The sequence shown here is derived from an EMBL/GenBank/DDBJ whole genome shotgun (WGS) entry which is preliminary data.</text>
</comment>
<dbReference type="RefSeq" id="WP_216319513.1">
    <property type="nucleotide sequence ID" value="NZ_JAHKRT010000001.1"/>
</dbReference>
<protein>
    <submittedName>
        <fullName evidence="1">Uncharacterized protein</fullName>
    </submittedName>
</protein>
<reference evidence="1 2" key="1">
    <citation type="submission" date="2021-06" db="EMBL/GenBank/DDBJ databases">
        <title>Sphingomonas sp. XMGL2, whole genome shotgun sequencing project.</title>
        <authorList>
            <person name="Zhao G."/>
            <person name="Shen L."/>
        </authorList>
    </citation>
    <scope>NUCLEOTIDE SEQUENCE [LARGE SCALE GENOMIC DNA]</scope>
    <source>
        <strain evidence="1 2">XMGL2</strain>
    </source>
</reference>
<sequence>MHRRDVEALDPCKAHWAVAVEAPDRDWVAAPGCRSHARFLVDGETKAPSRESFALFESRAQCLAWIMANRRELSEHMPGATIHPVSLASWLLGLA</sequence>
<proteinExistence type="predicted"/>
<evidence type="ECO:0000313" key="2">
    <source>
        <dbReference type="Proteomes" id="UP000776276"/>
    </source>
</evidence>
<dbReference type="EMBL" id="JAHKRT010000001">
    <property type="protein sequence ID" value="MBU3076759.1"/>
    <property type="molecule type" value="Genomic_DNA"/>
</dbReference>
<gene>
    <name evidence="1" type="ORF">KOF26_02685</name>
</gene>
<dbReference type="Proteomes" id="UP000776276">
    <property type="component" value="Unassembled WGS sequence"/>
</dbReference>
<evidence type="ECO:0000313" key="1">
    <source>
        <dbReference type="EMBL" id="MBU3076759.1"/>
    </source>
</evidence>
<name>A0ABS6BF15_9SPHN</name>
<keyword evidence="2" id="KW-1185">Reference proteome</keyword>